<evidence type="ECO:0000256" key="6">
    <source>
        <dbReference type="ARBA" id="ARBA00023242"/>
    </source>
</evidence>
<dbReference type="OrthoDB" id="3172332at2759"/>
<dbReference type="EMBL" id="ML735239">
    <property type="protein sequence ID" value="KAE8392213.1"/>
    <property type="molecule type" value="Genomic_DNA"/>
</dbReference>
<dbReference type="GO" id="GO:0046872">
    <property type="term" value="F:metal ion binding"/>
    <property type="evidence" value="ECO:0007669"/>
    <property type="project" value="UniProtKB-KW"/>
</dbReference>
<evidence type="ECO:0000256" key="5">
    <source>
        <dbReference type="ARBA" id="ARBA00023163"/>
    </source>
</evidence>
<keyword evidence="4" id="KW-0238">DNA-binding</keyword>
<reference evidence="7" key="1">
    <citation type="submission" date="2019-04" db="EMBL/GenBank/DDBJ databases">
        <title>Friends and foes A comparative genomics studyof 23 Aspergillus species from section Flavi.</title>
        <authorList>
            <consortium name="DOE Joint Genome Institute"/>
            <person name="Kjaerbolling I."/>
            <person name="Vesth T."/>
            <person name="Frisvad J.C."/>
            <person name="Nybo J.L."/>
            <person name="Theobald S."/>
            <person name="Kildgaard S."/>
            <person name="Isbrandt T."/>
            <person name="Kuo A."/>
            <person name="Sato A."/>
            <person name="Lyhne E.K."/>
            <person name="Kogle M.E."/>
            <person name="Wiebenga A."/>
            <person name="Kun R.S."/>
            <person name="Lubbers R.J."/>
            <person name="Makela M.R."/>
            <person name="Barry K."/>
            <person name="Chovatia M."/>
            <person name="Clum A."/>
            <person name="Daum C."/>
            <person name="Haridas S."/>
            <person name="He G."/>
            <person name="LaButti K."/>
            <person name="Lipzen A."/>
            <person name="Mondo S."/>
            <person name="Riley R."/>
            <person name="Salamov A."/>
            <person name="Simmons B.A."/>
            <person name="Magnuson J.K."/>
            <person name="Henrissat B."/>
            <person name="Mortensen U.H."/>
            <person name="Larsen T.O."/>
            <person name="Devries R.P."/>
            <person name="Grigoriev I.V."/>
            <person name="Machida M."/>
            <person name="Baker S.E."/>
            <person name="Andersen M.R."/>
        </authorList>
    </citation>
    <scope>NUCLEOTIDE SEQUENCE [LARGE SCALE GENOMIC DNA]</scope>
    <source>
        <strain evidence="7">IBT 14317</strain>
    </source>
</reference>
<evidence type="ECO:0000256" key="2">
    <source>
        <dbReference type="ARBA" id="ARBA00022833"/>
    </source>
</evidence>
<evidence type="ECO:0008006" key="8">
    <source>
        <dbReference type="Google" id="ProtNLM"/>
    </source>
</evidence>
<evidence type="ECO:0000313" key="7">
    <source>
        <dbReference type="EMBL" id="KAE8392213.1"/>
    </source>
</evidence>
<keyword evidence="2" id="KW-0862">Zinc</keyword>
<evidence type="ECO:0000256" key="4">
    <source>
        <dbReference type="ARBA" id="ARBA00023125"/>
    </source>
</evidence>
<gene>
    <name evidence="7" type="ORF">BDV23DRAFT_181857</name>
</gene>
<dbReference type="AlphaFoldDB" id="A0A5N7CF81"/>
<keyword evidence="3" id="KW-0805">Transcription regulation</keyword>
<accession>A0A5N7CF81</accession>
<sequence>MPINRRSRASGKEVKDVMFDLPVSTATRYIKCDEHPDLCKNCSTTGRTCDGYDLHRVHVNIISRLTDLGTRPNWVMTVEEQRAVYHAVIALSAIQQDSRRAKQHARLQYALEQSTRSFALLSKRHTSQDPELHQVIVLCCLLFVIADMLCGRRDTAFMHLQSGLRILKELEIQRRLEELMEESLVTAFVHLDIQLSNFRSDQPGLCSINRPEDEVFKINSVRVIQILEQALSHLDNLMRFSSPLRAKYWAIAKSGPSGDVHYPCLLKQRMLLSHFRHFAEQCAAELVRLQYLDQLLAQKTCPFDVLEPKNSTSDYLVLLEATEAFDQISRAVLHHPGLWDHTRPLCGVV</sequence>
<dbReference type="InterPro" id="IPR021858">
    <property type="entry name" value="Fun_TF"/>
</dbReference>
<dbReference type="Proteomes" id="UP000326877">
    <property type="component" value="Unassembled WGS sequence"/>
</dbReference>
<dbReference type="GO" id="GO:0003677">
    <property type="term" value="F:DNA binding"/>
    <property type="evidence" value="ECO:0007669"/>
    <property type="project" value="UniProtKB-KW"/>
</dbReference>
<keyword evidence="5" id="KW-0804">Transcription</keyword>
<evidence type="ECO:0000256" key="3">
    <source>
        <dbReference type="ARBA" id="ARBA00023015"/>
    </source>
</evidence>
<dbReference type="Pfam" id="PF11951">
    <property type="entry name" value="Fungal_trans_2"/>
    <property type="match status" value="1"/>
</dbReference>
<keyword evidence="6" id="KW-0539">Nucleus</keyword>
<dbReference type="PANTHER" id="PTHR36206">
    <property type="entry name" value="ASPERCRYPTIN BIOSYNTHESIS CLUSTER-SPECIFIC TRANSCRIPTION REGULATOR ATNN-RELATED"/>
    <property type="match status" value="1"/>
</dbReference>
<evidence type="ECO:0000256" key="1">
    <source>
        <dbReference type="ARBA" id="ARBA00022723"/>
    </source>
</evidence>
<keyword evidence="1" id="KW-0479">Metal-binding</keyword>
<name>A0A5N7CF81_PETAA</name>
<organism evidence="7">
    <name type="scientific">Petromyces alliaceus</name>
    <name type="common">Aspergillus alliaceus</name>
    <dbReference type="NCBI Taxonomy" id="209559"/>
    <lineage>
        <taxon>Eukaryota</taxon>
        <taxon>Fungi</taxon>
        <taxon>Dikarya</taxon>
        <taxon>Ascomycota</taxon>
        <taxon>Pezizomycotina</taxon>
        <taxon>Eurotiomycetes</taxon>
        <taxon>Eurotiomycetidae</taxon>
        <taxon>Eurotiales</taxon>
        <taxon>Aspergillaceae</taxon>
        <taxon>Aspergillus</taxon>
        <taxon>Aspergillus subgen. Circumdati</taxon>
    </lineage>
</organism>
<dbReference type="PANTHER" id="PTHR36206:SF16">
    <property type="entry name" value="TRANSCRIPTION FACTOR DOMAIN-CONTAINING PROTEIN-RELATED"/>
    <property type="match status" value="1"/>
</dbReference>
<dbReference type="InterPro" id="IPR052360">
    <property type="entry name" value="Transcr_Regulatory_Proteins"/>
</dbReference>
<protein>
    <recommendedName>
        <fullName evidence="8">Zn(2)-C6 fungal-type domain-containing protein</fullName>
    </recommendedName>
</protein>
<proteinExistence type="predicted"/>